<protein>
    <submittedName>
        <fullName evidence="2">Uncharacterized protein</fullName>
    </submittedName>
</protein>
<gene>
    <name evidence="1" type="ORF">SAMN05444853_11463</name>
    <name evidence="2" type="ORF">SAMN05444853_13413</name>
</gene>
<reference evidence="2" key="2">
    <citation type="submission" date="2016-10" db="EMBL/GenBank/DDBJ databases">
        <authorList>
            <person name="de Groot N.N."/>
        </authorList>
    </citation>
    <scope>NUCLEOTIDE SEQUENCE [LARGE SCALE GENOMIC DNA]</scope>
    <source>
        <strain evidence="2">DSM 24204</strain>
    </source>
</reference>
<dbReference type="Proteomes" id="UP000198883">
    <property type="component" value="Unassembled WGS sequence"/>
</dbReference>
<name>A0A1H8A0U9_9PAST</name>
<reference evidence="3" key="1">
    <citation type="submission" date="2016-10" db="EMBL/GenBank/DDBJ databases">
        <authorList>
            <person name="Varghese N."/>
            <person name="Submissions S."/>
        </authorList>
    </citation>
    <scope>NUCLEOTIDE SEQUENCE [LARGE SCALE GENOMIC DNA]</scope>
    <source>
        <strain evidence="3">DSM 24204</strain>
    </source>
</reference>
<proteinExistence type="predicted"/>
<evidence type="ECO:0000313" key="2">
    <source>
        <dbReference type="EMBL" id="SEM64340.1"/>
    </source>
</evidence>
<dbReference type="AlphaFoldDB" id="A0A1H8A0U9"/>
<feature type="non-terminal residue" evidence="2">
    <location>
        <position position="1"/>
    </location>
</feature>
<sequence>THRDLFEALGITRLSGISNNIAATAYDLSHEFNFWLDDFAEQVRPRLLYDF</sequence>
<dbReference type="EMBL" id="FOBN01000034">
    <property type="protein sequence ID" value="SEM64340.1"/>
    <property type="molecule type" value="Genomic_DNA"/>
</dbReference>
<accession>A0A1H8A0U9</accession>
<organism evidence="2 3">
    <name type="scientific">Phocoenobacter skyensis</name>
    <dbReference type="NCBI Taxonomy" id="97481"/>
    <lineage>
        <taxon>Bacteria</taxon>
        <taxon>Pseudomonadati</taxon>
        <taxon>Pseudomonadota</taxon>
        <taxon>Gammaproteobacteria</taxon>
        <taxon>Pasteurellales</taxon>
        <taxon>Pasteurellaceae</taxon>
        <taxon>Phocoenobacter</taxon>
    </lineage>
</organism>
<dbReference type="EMBL" id="FOBN01000014">
    <property type="protein sequence ID" value="SEM37807.1"/>
    <property type="molecule type" value="Genomic_DNA"/>
</dbReference>
<dbReference type="STRING" id="97481.SAMN05444853_11463"/>
<evidence type="ECO:0000313" key="3">
    <source>
        <dbReference type="Proteomes" id="UP000198883"/>
    </source>
</evidence>
<evidence type="ECO:0000313" key="1">
    <source>
        <dbReference type="EMBL" id="SEM37807.1"/>
    </source>
</evidence>